<protein>
    <submittedName>
        <fullName evidence="6">N-methyltryptophan oxidase</fullName>
    </submittedName>
</protein>
<name>A0A517T1L2_9BACT</name>
<keyword evidence="3" id="KW-0285">Flavoprotein</keyword>
<dbReference type="GO" id="GO:0005737">
    <property type="term" value="C:cytoplasm"/>
    <property type="evidence" value="ECO:0007669"/>
    <property type="project" value="TreeGrafter"/>
</dbReference>
<reference evidence="6 7" key="1">
    <citation type="submission" date="2019-02" db="EMBL/GenBank/DDBJ databases">
        <title>Deep-cultivation of Planctomycetes and their phenomic and genomic characterization uncovers novel biology.</title>
        <authorList>
            <person name="Wiegand S."/>
            <person name="Jogler M."/>
            <person name="Boedeker C."/>
            <person name="Pinto D."/>
            <person name="Vollmers J."/>
            <person name="Rivas-Marin E."/>
            <person name="Kohn T."/>
            <person name="Peeters S.H."/>
            <person name="Heuer A."/>
            <person name="Rast P."/>
            <person name="Oberbeckmann S."/>
            <person name="Bunk B."/>
            <person name="Jeske O."/>
            <person name="Meyerdierks A."/>
            <person name="Storesund J.E."/>
            <person name="Kallscheuer N."/>
            <person name="Luecker S."/>
            <person name="Lage O.M."/>
            <person name="Pohl T."/>
            <person name="Merkel B.J."/>
            <person name="Hornburger P."/>
            <person name="Mueller R.-W."/>
            <person name="Bruemmer F."/>
            <person name="Labrenz M."/>
            <person name="Spormann A.M."/>
            <person name="Op den Camp H."/>
            <person name="Overmann J."/>
            <person name="Amann R."/>
            <person name="Jetten M.S.M."/>
            <person name="Mascher T."/>
            <person name="Medema M.H."/>
            <person name="Devos D.P."/>
            <person name="Kaster A.-K."/>
            <person name="Ovreas L."/>
            <person name="Rohde M."/>
            <person name="Galperin M.Y."/>
            <person name="Jogler C."/>
        </authorList>
    </citation>
    <scope>NUCLEOTIDE SEQUENCE [LARGE SCALE GENOMIC DNA]</scope>
    <source>
        <strain evidence="6 7">SV_7m_r</strain>
    </source>
</reference>
<dbReference type="AlphaFoldDB" id="A0A517T1L2"/>
<evidence type="ECO:0000313" key="6">
    <source>
        <dbReference type="EMBL" id="QDT62252.1"/>
    </source>
</evidence>
<sequence>MQTDYDVTIIGGGIVGLAQAWMASRRGLSVLLLDRTDVPVGASVRNFGMIWPIGQPIGQRYDTAMRSRNFWLELSEQGVIEAEACGSIHLAHREDELAVLEELSSSNQYPTKMLTAEETVRRSPLANPSGLLAGMYSETELRVDPRTASLKLSQWLDTQDKVTCKYSTPVVRVEAPLVHTAFGDRFSAPRIVICSGSDLQTLYADVLQSSGLKLCKLQMLKTASQANLPRNTPHLASGLTLRHYTAFEHCQSLAALQQRIADETPELDRFGIHVMASAFPSGQVILGDSHEYDQDITPFDKQEIDDLMLRELRKVITLSDWTITERWHGIYAKHPTLAIFEQELDDGVHAFVGPGGAGMTMSFGLAQNAWDRWM</sequence>
<evidence type="ECO:0000256" key="2">
    <source>
        <dbReference type="ARBA" id="ARBA00009410"/>
    </source>
</evidence>
<evidence type="ECO:0000256" key="3">
    <source>
        <dbReference type="ARBA" id="ARBA00022630"/>
    </source>
</evidence>
<dbReference type="InterPro" id="IPR036188">
    <property type="entry name" value="FAD/NAD-bd_sf"/>
</dbReference>
<evidence type="ECO:0000313" key="7">
    <source>
        <dbReference type="Proteomes" id="UP000315003"/>
    </source>
</evidence>
<comment type="cofactor">
    <cofactor evidence="1">
        <name>FAD</name>
        <dbReference type="ChEBI" id="CHEBI:57692"/>
    </cofactor>
</comment>
<dbReference type="Proteomes" id="UP000315003">
    <property type="component" value="Chromosome"/>
</dbReference>
<feature type="domain" description="FAD dependent oxidoreductase" evidence="5">
    <location>
        <begin position="6"/>
        <end position="367"/>
    </location>
</feature>
<evidence type="ECO:0000259" key="5">
    <source>
        <dbReference type="Pfam" id="PF01266"/>
    </source>
</evidence>
<proteinExistence type="inferred from homology"/>
<dbReference type="InterPro" id="IPR006076">
    <property type="entry name" value="FAD-dep_OxRdtase"/>
</dbReference>
<dbReference type="PANTHER" id="PTHR13847">
    <property type="entry name" value="SARCOSINE DEHYDROGENASE-RELATED"/>
    <property type="match status" value="1"/>
</dbReference>
<gene>
    <name evidence="6" type="ORF">SV7mr_47990</name>
</gene>
<dbReference type="PANTHER" id="PTHR13847:SF286">
    <property type="entry name" value="D-AMINO ACID DEHYDROGENASE"/>
    <property type="match status" value="1"/>
</dbReference>
<dbReference type="GO" id="GO:0016491">
    <property type="term" value="F:oxidoreductase activity"/>
    <property type="evidence" value="ECO:0007669"/>
    <property type="project" value="UniProtKB-KW"/>
</dbReference>
<dbReference type="EMBL" id="CP036272">
    <property type="protein sequence ID" value="QDT62252.1"/>
    <property type="molecule type" value="Genomic_DNA"/>
</dbReference>
<accession>A0A517T1L2</accession>
<dbReference type="Pfam" id="PF01266">
    <property type="entry name" value="DAO"/>
    <property type="match status" value="1"/>
</dbReference>
<dbReference type="Gene3D" id="3.30.9.10">
    <property type="entry name" value="D-Amino Acid Oxidase, subunit A, domain 2"/>
    <property type="match status" value="1"/>
</dbReference>
<organism evidence="6 7">
    <name type="scientific">Stieleria bergensis</name>
    <dbReference type="NCBI Taxonomy" id="2528025"/>
    <lineage>
        <taxon>Bacteria</taxon>
        <taxon>Pseudomonadati</taxon>
        <taxon>Planctomycetota</taxon>
        <taxon>Planctomycetia</taxon>
        <taxon>Pirellulales</taxon>
        <taxon>Pirellulaceae</taxon>
        <taxon>Stieleria</taxon>
    </lineage>
</organism>
<dbReference type="InterPro" id="IPR017741">
    <property type="entry name" value="FAD-dependent_OxRdtase_HpnW"/>
</dbReference>
<evidence type="ECO:0000256" key="4">
    <source>
        <dbReference type="ARBA" id="ARBA00023002"/>
    </source>
</evidence>
<dbReference type="Gene3D" id="3.50.50.60">
    <property type="entry name" value="FAD/NAD(P)-binding domain"/>
    <property type="match status" value="1"/>
</dbReference>
<dbReference type="OrthoDB" id="9799943at2"/>
<dbReference type="SUPFAM" id="SSF51905">
    <property type="entry name" value="FAD/NAD(P)-binding domain"/>
    <property type="match status" value="1"/>
</dbReference>
<dbReference type="NCBIfam" id="TIGR03364">
    <property type="entry name" value="HpnW_proposed"/>
    <property type="match status" value="1"/>
</dbReference>
<comment type="similarity">
    <text evidence="2">Belongs to the DadA oxidoreductase family.</text>
</comment>
<evidence type="ECO:0000256" key="1">
    <source>
        <dbReference type="ARBA" id="ARBA00001974"/>
    </source>
</evidence>
<dbReference type="RefSeq" id="WP_145276895.1">
    <property type="nucleotide sequence ID" value="NZ_CP036272.1"/>
</dbReference>
<keyword evidence="4" id="KW-0560">Oxidoreductase</keyword>
<keyword evidence="7" id="KW-1185">Reference proteome</keyword>